<dbReference type="Proteomes" id="UP001415857">
    <property type="component" value="Unassembled WGS sequence"/>
</dbReference>
<accession>A0AAP0XAB3</accession>
<dbReference type="AlphaFoldDB" id="A0AAP0XAB3"/>
<keyword evidence="2" id="KW-1185">Reference proteome</keyword>
<organism evidence="1 2">
    <name type="scientific">Liquidambar formosana</name>
    <name type="common">Formosan gum</name>
    <dbReference type="NCBI Taxonomy" id="63359"/>
    <lineage>
        <taxon>Eukaryota</taxon>
        <taxon>Viridiplantae</taxon>
        <taxon>Streptophyta</taxon>
        <taxon>Embryophyta</taxon>
        <taxon>Tracheophyta</taxon>
        <taxon>Spermatophyta</taxon>
        <taxon>Magnoliopsida</taxon>
        <taxon>eudicotyledons</taxon>
        <taxon>Gunneridae</taxon>
        <taxon>Pentapetalae</taxon>
        <taxon>Saxifragales</taxon>
        <taxon>Altingiaceae</taxon>
        <taxon>Liquidambar</taxon>
    </lineage>
</organism>
<protein>
    <submittedName>
        <fullName evidence="1">Uncharacterized protein</fullName>
    </submittedName>
</protein>
<proteinExistence type="predicted"/>
<gene>
    <name evidence="1" type="ORF">L1049_019649</name>
</gene>
<name>A0AAP0XAB3_LIQFO</name>
<sequence length="90" mass="10333">MERIARFCIYLLDKILMENEFEDLFPTSLQMPWETLSPIFNNAFNELAEMSKRVKIGKDPIFNLVPVLGAGRSAAFTDDIITCELFARKS</sequence>
<comment type="caution">
    <text evidence="1">The sequence shown here is derived from an EMBL/GenBank/DDBJ whole genome shotgun (WGS) entry which is preliminary data.</text>
</comment>
<dbReference type="EMBL" id="JBBPBK010000001">
    <property type="protein sequence ID" value="KAK9291700.1"/>
    <property type="molecule type" value="Genomic_DNA"/>
</dbReference>
<reference evidence="1 2" key="1">
    <citation type="journal article" date="2024" name="Plant J.">
        <title>Genome sequences and population genomics reveal climatic adaptation and genomic divergence between two closely related sweetgum species.</title>
        <authorList>
            <person name="Xu W.Q."/>
            <person name="Ren C.Q."/>
            <person name="Zhang X.Y."/>
            <person name="Comes H.P."/>
            <person name="Liu X.H."/>
            <person name="Li Y.G."/>
            <person name="Kettle C.J."/>
            <person name="Jalonen R."/>
            <person name="Gaisberger H."/>
            <person name="Ma Y.Z."/>
            <person name="Qiu Y.X."/>
        </authorList>
    </citation>
    <scope>NUCLEOTIDE SEQUENCE [LARGE SCALE GENOMIC DNA]</scope>
    <source>
        <strain evidence="1">Hangzhou</strain>
    </source>
</reference>
<evidence type="ECO:0000313" key="2">
    <source>
        <dbReference type="Proteomes" id="UP001415857"/>
    </source>
</evidence>
<evidence type="ECO:0000313" key="1">
    <source>
        <dbReference type="EMBL" id="KAK9291700.1"/>
    </source>
</evidence>